<keyword evidence="3" id="KW-1185">Reference proteome</keyword>
<dbReference type="EMBL" id="CP045921">
    <property type="protein sequence ID" value="QHN42729.1"/>
    <property type="molecule type" value="Genomic_DNA"/>
</dbReference>
<feature type="transmembrane region" description="Helical" evidence="1">
    <location>
        <begin position="15"/>
        <end position="34"/>
    </location>
</feature>
<evidence type="ECO:0000313" key="2">
    <source>
        <dbReference type="EMBL" id="QHN42729.1"/>
    </source>
</evidence>
<keyword evidence="1" id="KW-0472">Membrane</keyword>
<gene>
    <name evidence="2" type="ORF">GII36_02565</name>
</gene>
<name>A0A857MN77_9BACT</name>
<evidence type="ECO:0000256" key="1">
    <source>
        <dbReference type="SAM" id="Phobius"/>
    </source>
</evidence>
<protein>
    <submittedName>
        <fullName evidence="2">Uncharacterized protein</fullName>
    </submittedName>
</protein>
<organism evidence="2 3">
    <name type="scientific">Candidatus Mycosynbacter amalyticus</name>
    <dbReference type="NCBI Taxonomy" id="2665156"/>
    <lineage>
        <taxon>Bacteria</taxon>
        <taxon>Candidatus Saccharimonadota</taxon>
        <taxon>Candidatus Saccharimonadota incertae sedis</taxon>
        <taxon>Candidatus Mycosynbacter</taxon>
    </lineage>
</organism>
<evidence type="ECO:0000313" key="3">
    <source>
        <dbReference type="Proteomes" id="UP001059824"/>
    </source>
</evidence>
<reference evidence="2" key="1">
    <citation type="journal article" date="2021" name="Nat. Microbiol.">
        <title>Cocultivation of an ultrasmall environmental parasitic bacterium with lytic ability against bacteria associated with wastewater foams.</title>
        <authorList>
            <person name="Batinovic S."/>
            <person name="Rose J.J.A."/>
            <person name="Ratcliffe J."/>
            <person name="Seviour R.J."/>
            <person name="Petrovski S."/>
        </authorList>
    </citation>
    <scope>NUCLEOTIDE SEQUENCE</scope>
    <source>
        <strain evidence="2">JR1</strain>
    </source>
</reference>
<dbReference type="KEGG" id="mama:GII36_02565"/>
<keyword evidence="1" id="KW-0812">Transmembrane</keyword>
<dbReference type="RefSeq" id="WP_260764236.1">
    <property type="nucleotide sequence ID" value="NZ_CP045921.1"/>
</dbReference>
<proteinExistence type="predicted"/>
<dbReference type="AlphaFoldDB" id="A0A857MN77"/>
<dbReference type="Proteomes" id="UP001059824">
    <property type="component" value="Chromosome"/>
</dbReference>
<accession>A0A857MN77</accession>
<sequence>MYTEQATWDDVPRPVRWTLVWVLGCLVVGLLTHADKANATPIVKDPEFTVHVTSAQETCQGIVSVLGQYHGNRTVVVELQRNGSDGAWVPAEYWRGAIVRSHGFAFHDTSSATLSRPDTFEIEQYQQLGDQAAYRVVYADLSTGQTAVLVEEFESTRSSRCA</sequence>
<keyword evidence="1" id="KW-1133">Transmembrane helix</keyword>